<protein>
    <submittedName>
        <fullName evidence="1">6-pyruvoyl-tetrahydropterin synthase</fullName>
    </submittedName>
</protein>
<reference evidence="1 2" key="1">
    <citation type="journal article" date="2012" name="J. Bacteriol.">
        <title>Genome Sequence of Nitratireductor aquibiodomus Strain RA22.</title>
        <authorList>
            <person name="Singh A."/>
            <person name="Jangir P.K."/>
            <person name="Kumari C."/>
            <person name="Sharma R."/>
        </authorList>
    </citation>
    <scope>NUCLEOTIDE SEQUENCE [LARGE SCALE GENOMIC DNA]</scope>
    <source>
        <strain evidence="1 2">RA22</strain>
    </source>
</reference>
<sequence length="269" mass="30045">MDLRKKLSGAGILRVVEERLRRALFHDGARIHEDDAVRHVAGEAHLMRHDRHGHAFARQFAHQIENAADHFGIERRGGFIEQHDLRMHRQRSCDGDALLLSAGKLARIVMPAVLYTDALKKRHGDFLSLAPGASAHDALWQRHVFQSGFVQEQVEVLKHHANVGAQRWQVRAPVGYRAAGHPDGPGIDPFQSVEGAQQRAFPRAGRADDNHDFALRDVKVDVCKRDAAFVTSHRGECLANTASVNCRFLGCVRPVLHRAPPQALRRQSA</sequence>
<accession>I5C3W2</accession>
<dbReference type="Proteomes" id="UP000004622">
    <property type="component" value="Unassembled WGS sequence"/>
</dbReference>
<name>I5C3W2_9HYPH</name>
<dbReference type="AntiFam" id="ANF00142">
    <property type="entry name" value="Shadow ORF (opposite yadG)"/>
</dbReference>
<evidence type="ECO:0000313" key="2">
    <source>
        <dbReference type="Proteomes" id="UP000004622"/>
    </source>
</evidence>
<dbReference type="AlphaFoldDB" id="I5C3W2"/>
<gene>
    <name evidence="1" type="ORF">A33O_05045</name>
</gene>
<evidence type="ECO:0000313" key="1">
    <source>
        <dbReference type="EMBL" id="EIM76514.1"/>
    </source>
</evidence>
<organism evidence="1 2">
    <name type="scientific">Nitratireductor aquibiodomus RA22</name>
    <dbReference type="NCBI Taxonomy" id="1189611"/>
    <lineage>
        <taxon>Bacteria</taxon>
        <taxon>Pseudomonadati</taxon>
        <taxon>Pseudomonadota</taxon>
        <taxon>Alphaproteobacteria</taxon>
        <taxon>Hyphomicrobiales</taxon>
        <taxon>Phyllobacteriaceae</taxon>
        <taxon>Nitratireductor</taxon>
    </lineage>
</organism>
<dbReference type="EMBL" id="AJXZ01000011">
    <property type="protein sequence ID" value="EIM76514.1"/>
    <property type="molecule type" value="Genomic_DNA"/>
</dbReference>
<dbReference type="AntiFam" id="ANF00095">
    <property type="entry name" value="Shadow ORF (opposite ABC transporters)"/>
</dbReference>
<proteinExistence type="predicted"/>
<comment type="caution">
    <text evidence="1">The sequence shown here is derived from an EMBL/GenBank/DDBJ whole genome shotgun (WGS) entry which is preliminary data.</text>
</comment>